<reference evidence="11" key="1">
    <citation type="submission" date="2016-06" db="EMBL/GenBank/DDBJ databases">
        <authorList>
            <person name="Varghese N."/>
            <person name="Submissions Spin"/>
        </authorList>
    </citation>
    <scope>NUCLEOTIDE SEQUENCE [LARGE SCALE GENOMIC DNA]</scope>
    <source>
        <strain evidence="11">DSM 43816</strain>
    </source>
</reference>
<dbReference type="CDD" id="cd00454">
    <property type="entry name" value="TrHb1_N"/>
    <property type="match status" value="1"/>
</dbReference>
<keyword evidence="6 7" id="KW-0408">Iron</keyword>
<dbReference type="Pfam" id="PF01152">
    <property type="entry name" value="Bac_globin"/>
    <property type="match status" value="1"/>
</dbReference>
<keyword evidence="3 7" id="KW-0349">Heme</keyword>
<evidence type="ECO:0000256" key="1">
    <source>
        <dbReference type="ARBA" id="ARBA00009660"/>
    </source>
</evidence>
<dbReference type="PIRSF" id="PIRSF002030">
    <property type="entry name" value="Globin_Protozoa/Cyanobacteria"/>
    <property type="match status" value="1"/>
</dbReference>
<dbReference type="InterPro" id="IPR009050">
    <property type="entry name" value="Globin-like_sf"/>
</dbReference>
<name>A0A1C4YKG7_MICEC</name>
<keyword evidence="4 7" id="KW-0561">Oxygen transport</keyword>
<evidence type="ECO:0000256" key="3">
    <source>
        <dbReference type="ARBA" id="ARBA00022617"/>
    </source>
</evidence>
<feature type="binding site" description="proximal binding residue" evidence="8">
    <location>
        <position position="69"/>
    </location>
    <ligand>
        <name>heme</name>
        <dbReference type="ChEBI" id="CHEBI:30413"/>
    </ligand>
    <ligandPart>
        <name>Fe</name>
        <dbReference type="ChEBI" id="CHEBI:18248"/>
    </ligandPart>
</feature>
<dbReference type="InParanoid" id="A0A1C4YKG7"/>
<dbReference type="Proteomes" id="UP000198253">
    <property type="component" value="Chromosome I"/>
</dbReference>
<evidence type="ECO:0000313" key="10">
    <source>
        <dbReference type="EMBL" id="SCF21245.1"/>
    </source>
</evidence>
<evidence type="ECO:0000256" key="5">
    <source>
        <dbReference type="ARBA" id="ARBA00022723"/>
    </source>
</evidence>
<dbReference type="InterPro" id="IPR016339">
    <property type="entry name" value="Hemoglobin_trunc_I"/>
</dbReference>
<dbReference type="PROSITE" id="PS01213">
    <property type="entry name" value="GLOBIN_FAM_2"/>
    <property type="match status" value="1"/>
</dbReference>
<dbReference type="GO" id="GO:0020037">
    <property type="term" value="F:heme binding"/>
    <property type="evidence" value="ECO:0007669"/>
    <property type="project" value="InterPro"/>
</dbReference>
<dbReference type="RefSeq" id="WP_088983057.1">
    <property type="nucleotide sequence ID" value="NZ_LT607413.1"/>
</dbReference>
<dbReference type="InterPro" id="IPR012292">
    <property type="entry name" value="Globin/Proto"/>
</dbReference>
<dbReference type="GO" id="GO:0019825">
    <property type="term" value="F:oxygen binding"/>
    <property type="evidence" value="ECO:0007669"/>
    <property type="project" value="InterPro"/>
</dbReference>
<evidence type="ECO:0000256" key="2">
    <source>
        <dbReference type="ARBA" id="ARBA00022448"/>
    </source>
</evidence>
<dbReference type="Gene3D" id="1.10.490.10">
    <property type="entry name" value="Globins"/>
    <property type="match status" value="1"/>
</dbReference>
<dbReference type="GO" id="GO:0046872">
    <property type="term" value="F:metal ion binding"/>
    <property type="evidence" value="ECO:0007669"/>
    <property type="project" value="UniProtKB-UniRule"/>
</dbReference>
<organism evidence="10 11">
    <name type="scientific">Micromonospora echinospora</name>
    <name type="common">Micromonospora purpurea</name>
    <dbReference type="NCBI Taxonomy" id="1877"/>
    <lineage>
        <taxon>Bacteria</taxon>
        <taxon>Bacillati</taxon>
        <taxon>Actinomycetota</taxon>
        <taxon>Actinomycetes</taxon>
        <taxon>Micromonosporales</taxon>
        <taxon>Micromonosporaceae</taxon>
        <taxon>Micromonospora</taxon>
    </lineage>
</organism>
<comment type="cofactor">
    <cofactor evidence="8">
        <name>heme</name>
        <dbReference type="ChEBI" id="CHEBI:30413"/>
    </cofactor>
    <text evidence="8">Binds 1 heme group per subunit.</text>
</comment>
<dbReference type="EMBL" id="LT607413">
    <property type="protein sequence ID" value="SCF21245.1"/>
    <property type="molecule type" value="Genomic_DNA"/>
</dbReference>
<keyword evidence="2 7" id="KW-0813">Transport</keyword>
<sequence length="124" mass="12960">MSIYDSIGGAPAVQAALEDFYARVLADPTLVSYFDGVDMRRLKAHQRSFLTAALGGAEIYAGRDMAAAHGRLAVTDEAFDAVVGHLVDTLTGLGVPAETITEIGAELTPLRQEIVTSPAVSPSA</sequence>
<dbReference type="InterPro" id="IPR001486">
    <property type="entry name" value="Hemoglobin_trunc"/>
</dbReference>
<dbReference type="OrthoDB" id="9798157at2"/>
<evidence type="ECO:0000256" key="7">
    <source>
        <dbReference type="PIRNR" id="PIRNR002030"/>
    </source>
</evidence>
<evidence type="ECO:0000256" key="9">
    <source>
        <dbReference type="PIRSR" id="PIRSR601486-1"/>
    </source>
</evidence>
<protein>
    <recommendedName>
        <fullName evidence="7">Group 1 truncated hemoglobin</fullName>
    </recommendedName>
</protein>
<evidence type="ECO:0000313" key="11">
    <source>
        <dbReference type="Proteomes" id="UP000198253"/>
    </source>
</evidence>
<evidence type="ECO:0000256" key="8">
    <source>
        <dbReference type="PIRSR" id="PIRSR002030-1"/>
    </source>
</evidence>
<proteinExistence type="inferred from homology"/>
<comment type="similarity">
    <text evidence="1 7">Belongs to the truncated hemoglobin family. Group I subfamily.</text>
</comment>
<evidence type="ECO:0000256" key="6">
    <source>
        <dbReference type="ARBA" id="ARBA00023004"/>
    </source>
</evidence>
<keyword evidence="11" id="KW-1185">Reference proteome</keyword>
<dbReference type="AlphaFoldDB" id="A0A1C4YKG7"/>
<feature type="binding site" description="distal binding residue" evidence="9">
    <location>
        <position position="45"/>
    </location>
    <ligand>
        <name>heme</name>
        <dbReference type="ChEBI" id="CHEBI:30413"/>
    </ligand>
    <ligandPart>
        <name>Fe</name>
        <dbReference type="ChEBI" id="CHEBI:18248"/>
    </ligandPart>
</feature>
<feature type="binding site" description="distal binding residue" evidence="9">
    <location>
        <position position="69"/>
    </location>
    <ligand>
        <name>heme</name>
        <dbReference type="ChEBI" id="CHEBI:30413"/>
    </ligand>
    <ligandPart>
        <name>Fe</name>
        <dbReference type="ChEBI" id="CHEBI:18248"/>
    </ligandPart>
</feature>
<dbReference type="GO" id="GO:0005344">
    <property type="term" value="F:oxygen carrier activity"/>
    <property type="evidence" value="ECO:0007669"/>
    <property type="project" value="UniProtKB-UniRule"/>
</dbReference>
<evidence type="ECO:0000256" key="4">
    <source>
        <dbReference type="ARBA" id="ARBA00022621"/>
    </source>
</evidence>
<accession>A0A1C4YKG7</accession>
<dbReference type="InterPro" id="IPR019795">
    <property type="entry name" value="Globin_bac-like_CS"/>
</dbReference>
<keyword evidence="5 7" id="KW-0479">Metal-binding</keyword>
<dbReference type="SUPFAM" id="SSF46458">
    <property type="entry name" value="Globin-like"/>
    <property type="match status" value="1"/>
</dbReference>
<gene>
    <name evidence="10" type="ORF">GA0070618_4083</name>
</gene>